<comment type="caution">
    <text evidence="2">The sequence shown here is derived from an EMBL/GenBank/DDBJ whole genome shotgun (WGS) entry which is preliminary data.</text>
</comment>
<proteinExistence type="predicted"/>
<evidence type="ECO:0000313" key="3">
    <source>
        <dbReference type="Proteomes" id="UP001240447"/>
    </source>
</evidence>
<feature type="compositionally biased region" description="Basic and acidic residues" evidence="1">
    <location>
        <begin position="32"/>
        <end position="43"/>
    </location>
</feature>
<dbReference type="Proteomes" id="UP001240447">
    <property type="component" value="Unassembled WGS sequence"/>
</dbReference>
<name>A0ABT9NIY8_9ACTN</name>
<protein>
    <recommendedName>
        <fullName evidence="4">Tail terminator</fullName>
    </recommendedName>
</protein>
<evidence type="ECO:0000256" key="1">
    <source>
        <dbReference type="SAM" id="MobiDB-lite"/>
    </source>
</evidence>
<reference evidence="2 3" key="1">
    <citation type="submission" date="2023-07" db="EMBL/GenBank/DDBJ databases">
        <title>Sequencing the genomes of 1000 actinobacteria strains.</title>
        <authorList>
            <person name="Klenk H.-P."/>
        </authorList>
    </citation>
    <scope>NUCLEOTIDE SEQUENCE [LARGE SCALE GENOMIC DNA]</scope>
    <source>
        <strain evidence="2 3">GD13</strain>
    </source>
</reference>
<keyword evidence="3" id="KW-1185">Reference proteome</keyword>
<dbReference type="EMBL" id="JAUSQM010000001">
    <property type="protein sequence ID" value="MDP9820384.1"/>
    <property type="molecule type" value="Genomic_DNA"/>
</dbReference>
<dbReference type="RefSeq" id="WP_068125079.1">
    <property type="nucleotide sequence ID" value="NZ_CCXJ01000797.2"/>
</dbReference>
<evidence type="ECO:0008006" key="4">
    <source>
        <dbReference type="Google" id="ProtNLM"/>
    </source>
</evidence>
<evidence type="ECO:0000313" key="2">
    <source>
        <dbReference type="EMBL" id="MDP9820384.1"/>
    </source>
</evidence>
<feature type="region of interest" description="Disordered" evidence="1">
    <location>
        <begin position="31"/>
        <end position="50"/>
    </location>
</feature>
<organism evidence="2 3">
    <name type="scientific">Nocardioides massiliensis</name>
    <dbReference type="NCBI Taxonomy" id="1325935"/>
    <lineage>
        <taxon>Bacteria</taxon>
        <taxon>Bacillati</taxon>
        <taxon>Actinomycetota</taxon>
        <taxon>Actinomycetes</taxon>
        <taxon>Propionibacteriales</taxon>
        <taxon>Nocardioidaceae</taxon>
        <taxon>Nocardioides</taxon>
    </lineage>
</organism>
<accession>A0ABT9NIY8</accession>
<sequence>MSGISRRALNAALRDRLTGVEHATGYYGQVGRRFDGTTDERPPTRGPGDPAVAPYFVLYPSPGTPGVDGASGERDVADSFVSLDHLIQVTAVAADAEDLDALVDRIDGLLYRWRPQLDGAKCGPLRPPPGFNPGPYFPDTTVKPARLWTPLQYQLTAHQ</sequence>
<gene>
    <name evidence="2" type="ORF">J2S59_000193</name>
</gene>